<evidence type="ECO:0000313" key="3">
    <source>
        <dbReference type="Proteomes" id="UP000007796"/>
    </source>
</evidence>
<organism evidence="3">
    <name type="scientific">Grosmannia clavigera (strain kw1407 / UAMH 11150)</name>
    <name type="common">Blue stain fungus</name>
    <name type="synonym">Graphiocladiella clavigera</name>
    <dbReference type="NCBI Taxonomy" id="655863"/>
    <lineage>
        <taxon>Eukaryota</taxon>
        <taxon>Fungi</taxon>
        <taxon>Dikarya</taxon>
        <taxon>Ascomycota</taxon>
        <taxon>Pezizomycotina</taxon>
        <taxon>Sordariomycetes</taxon>
        <taxon>Sordariomycetidae</taxon>
        <taxon>Ophiostomatales</taxon>
        <taxon>Ophiostomataceae</taxon>
        <taxon>Leptographium</taxon>
    </lineage>
</organism>
<proteinExistence type="predicted"/>
<dbReference type="GeneID" id="25981907"/>
<sequence>MNRRSSKFAAQAAFNGPQHLLTYPHLGPEFAHWRTYQQLPSKVQQQFGHANSAAAPRPGEHDCVLSYMDAGNQDDLTFTQAVRERGWRDGKCDGGETGRMLRGDARTAS</sequence>
<dbReference type="EMBL" id="GL629788">
    <property type="protein sequence ID" value="EFX01804.1"/>
    <property type="molecule type" value="Genomic_DNA"/>
</dbReference>
<reference evidence="2 3" key="1">
    <citation type="journal article" date="2011" name="Proc. Natl. Acad. Sci. U.S.A.">
        <title>Genome and transcriptome analyses of the mountain pine beetle-fungal symbiont Grosmannia clavigera, a lodgepole pine pathogen.</title>
        <authorList>
            <person name="DiGuistini S."/>
            <person name="Wang Y."/>
            <person name="Liao N.Y."/>
            <person name="Taylor G."/>
            <person name="Tanguay P."/>
            <person name="Feau N."/>
            <person name="Henrissat B."/>
            <person name="Chan S.K."/>
            <person name="Hesse-Orce U."/>
            <person name="Alamouti S.M."/>
            <person name="Tsui C.K.M."/>
            <person name="Docking R.T."/>
            <person name="Levasseur A."/>
            <person name="Haridas S."/>
            <person name="Robertson G."/>
            <person name="Birol I."/>
            <person name="Holt R.A."/>
            <person name="Marra M.A."/>
            <person name="Hamelin R.C."/>
            <person name="Hirst M."/>
            <person name="Jones S.J.M."/>
            <person name="Bohlmann J."/>
            <person name="Breuil C."/>
        </authorList>
    </citation>
    <scope>NUCLEOTIDE SEQUENCE [LARGE SCALE GENOMIC DNA]</scope>
    <source>
        <strain evidence="3">kw1407 / UAMH 11150</strain>
    </source>
</reference>
<dbReference type="RefSeq" id="XP_014171286.1">
    <property type="nucleotide sequence ID" value="XM_014315811.1"/>
</dbReference>
<name>F0XL18_GROCL</name>
<dbReference type="AlphaFoldDB" id="F0XL18"/>
<evidence type="ECO:0000256" key="1">
    <source>
        <dbReference type="SAM" id="MobiDB-lite"/>
    </source>
</evidence>
<feature type="region of interest" description="Disordered" evidence="1">
    <location>
        <begin position="89"/>
        <end position="109"/>
    </location>
</feature>
<keyword evidence="3" id="KW-1185">Reference proteome</keyword>
<protein>
    <submittedName>
        <fullName evidence="2">Uncharacterized protein</fullName>
    </submittedName>
</protein>
<accession>F0XL18</accession>
<evidence type="ECO:0000313" key="2">
    <source>
        <dbReference type="EMBL" id="EFX01804.1"/>
    </source>
</evidence>
<dbReference type="InParanoid" id="F0XL18"/>
<dbReference type="HOGENOM" id="CLU_2184246_0_0_1"/>
<gene>
    <name evidence="2" type="ORF">CMQ_8270</name>
</gene>
<dbReference type="Proteomes" id="UP000007796">
    <property type="component" value="Unassembled WGS sequence"/>
</dbReference>